<sequence>MYQTQSQSKPHLPESTLCLSLYSGFSFNSVGDLIARWSPAMAKGMAEAGSSAKGDDVQRREEEDVKEYVDARKGRDERRRRPKQGSTPVPSPPAICCFAICRGAKQGNRLKDGFTPKARRFSPRIHRGSTGCRRHMRRIFLRSGLLLVALNEAPSMWKWVALSHCRRQIEKQIHDGIQLSEGASHAENARRSFLKRHKSSLFHKSLHLSRSGFLHPFAFPFDAYNEKVLLASVPSRRWRLPLWRLRTVEHLLDDGSDDSLLDDELEFLARKLRRLMKSKGRNRKSSSRKEYKKKKMKVLMEYWKDLENESDSEDEDEQEAQVCFMADNEVIEVPFNELSNEDLQVVIDNLIAHANKLFEKYNKCKYENATLKNEIVFLKEKLKEIEVAADLLEENRFLKSEFAKFKGKQPVSASTDFIAENERLCGVIEDLKQNLEQFTKSSNNLDKLLSYQIPTSMKSGLDYSAGSNANLKTIFVKAEASTSNTRNQPPQFFHKRPTRGNHCSNCNRQGHTHPQCFVVERKIGDRIYKVVSDFNALGKPRRTNVKGSKAIWIPKVS</sequence>
<dbReference type="Proteomes" id="UP001341840">
    <property type="component" value="Unassembled WGS sequence"/>
</dbReference>
<organism evidence="3 4">
    <name type="scientific">Stylosanthes scabra</name>
    <dbReference type="NCBI Taxonomy" id="79078"/>
    <lineage>
        <taxon>Eukaryota</taxon>
        <taxon>Viridiplantae</taxon>
        <taxon>Streptophyta</taxon>
        <taxon>Embryophyta</taxon>
        <taxon>Tracheophyta</taxon>
        <taxon>Spermatophyta</taxon>
        <taxon>Magnoliopsida</taxon>
        <taxon>eudicotyledons</taxon>
        <taxon>Gunneridae</taxon>
        <taxon>Pentapetalae</taxon>
        <taxon>rosids</taxon>
        <taxon>fabids</taxon>
        <taxon>Fabales</taxon>
        <taxon>Fabaceae</taxon>
        <taxon>Papilionoideae</taxon>
        <taxon>50 kb inversion clade</taxon>
        <taxon>dalbergioids sensu lato</taxon>
        <taxon>Dalbergieae</taxon>
        <taxon>Pterocarpus clade</taxon>
        <taxon>Stylosanthes</taxon>
    </lineage>
</organism>
<gene>
    <name evidence="3" type="ORF">PIB30_090029</name>
</gene>
<feature type="coiled-coil region" evidence="1">
    <location>
        <begin position="421"/>
        <end position="448"/>
    </location>
</feature>
<feature type="coiled-coil region" evidence="1">
    <location>
        <begin position="368"/>
        <end position="395"/>
    </location>
</feature>
<feature type="region of interest" description="Disordered" evidence="2">
    <location>
        <begin position="48"/>
        <end position="90"/>
    </location>
</feature>
<name>A0ABU6XUE3_9FABA</name>
<keyword evidence="4" id="KW-1185">Reference proteome</keyword>
<dbReference type="EMBL" id="JASCZI010213163">
    <property type="protein sequence ID" value="MED6200921.1"/>
    <property type="molecule type" value="Genomic_DNA"/>
</dbReference>
<reference evidence="3 4" key="1">
    <citation type="journal article" date="2023" name="Plants (Basel)">
        <title>Bridging the Gap: Combining Genomics and Transcriptomics Approaches to Understand Stylosanthes scabra, an Orphan Legume from the Brazilian Caatinga.</title>
        <authorList>
            <person name="Ferreira-Neto J.R.C."/>
            <person name="da Silva M.D."/>
            <person name="Binneck E."/>
            <person name="de Melo N.F."/>
            <person name="da Silva R.H."/>
            <person name="de Melo A.L.T.M."/>
            <person name="Pandolfi V."/>
            <person name="Bustamante F.O."/>
            <person name="Brasileiro-Vidal A.C."/>
            <person name="Benko-Iseppon A.M."/>
        </authorList>
    </citation>
    <scope>NUCLEOTIDE SEQUENCE [LARGE SCALE GENOMIC DNA]</scope>
    <source>
        <tissue evidence="3">Leaves</tissue>
    </source>
</reference>
<evidence type="ECO:0000313" key="3">
    <source>
        <dbReference type="EMBL" id="MED6200921.1"/>
    </source>
</evidence>
<comment type="caution">
    <text evidence="3">The sequence shown here is derived from an EMBL/GenBank/DDBJ whole genome shotgun (WGS) entry which is preliminary data.</text>
</comment>
<protein>
    <submittedName>
        <fullName evidence="3">Uncharacterized protein</fullName>
    </submittedName>
</protein>
<evidence type="ECO:0000313" key="4">
    <source>
        <dbReference type="Proteomes" id="UP001341840"/>
    </source>
</evidence>
<accession>A0ABU6XUE3</accession>
<keyword evidence="1" id="KW-0175">Coiled coil</keyword>
<feature type="compositionally biased region" description="Basic and acidic residues" evidence="2">
    <location>
        <begin position="53"/>
        <end position="79"/>
    </location>
</feature>
<evidence type="ECO:0000256" key="1">
    <source>
        <dbReference type="SAM" id="Coils"/>
    </source>
</evidence>
<evidence type="ECO:0000256" key="2">
    <source>
        <dbReference type="SAM" id="MobiDB-lite"/>
    </source>
</evidence>
<proteinExistence type="predicted"/>